<gene>
    <name evidence="11" type="ORF">Zmor_013853</name>
</gene>
<reference evidence="11" key="1">
    <citation type="journal article" date="2023" name="G3 (Bethesda)">
        <title>Whole genome assemblies of Zophobas morio and Tenebrio molitor.</title>
        <authorList>
            <person name="Kaur S."/>
            <person name="Stinson S.A."/>
            <person name="diCenzo G.C."/>
        </authorList>
    </citation>
    <scope>NUCLEOTIDE SEQUENCE</scope>
    <source>
        <strain evidence="11">QUZm001</strain>
    </source>
</reference>
<evidence type="ECO:0000256" key="2">
    <source>
        <dbReference type="ARBA" id="ARBA00006175"/>
    </source>
</evidence>
<evidence type="ECO:0000256" key="3">
    <source>
        <dbReference type="ARBA" id="ARBA00011881"/>
    </source>
</evidence>
<dbReference type="PANTHER" id="PTHR19139:SF291">
    <property type="entry name" value="AQUAPORIN"/>
    <property type="match status" value="1"/>
</dbReference>
<accession>A0AA38IGT0</accession>
<evidence type="ECO:0000313" key="11">
    <source>
        <dbReference type="EMBL" id="KAJ3654679.1"/>
    </source>
</evidence>
<keyword evidence="6" id="KW-0677">Repeat</keyword>
<dbReference type="GO" id="GO:0005886">
    <property type="term" value="C:plasma membrane"/>
    <property type="evidence" value="ECO:0007669"/>
    <property type="project" value="TreeGrafter"/>
</dbReference>
<dbReference type="InterPro" id="IPR034294">
    <property type="entry name" value="Aquaporin_transptr"/>
</dbReference>
<sequence length="174" mass="18964">MRFQIFGHISGAHVNPAITLCAVIMGEISLTSVPIYVSSQIAGSLTGYALLTAVTPDKYLDTAGHCATAPHMEISLIQACVVEFLATFIMALAICASWDPKNSSKGDSVPIRIGLIVFLLNISAGAYTGASMNPARSLGPIVWNHYRWYTHWVSYFVVEKPLFRMLQAQKDDSL</sequence>
<evidence type="ECO:0000256" key="4">
    <source>
        <dbReference type="ARBA" id="ARBA00022448"/>
    </source>
</evidence>
<comment type="caution">
    <text evidence="11">The sequence shown here is derived from an EMBL/GenBank/DDBJ whole genome shotgun (WGS) entry which is preliminary data.</text>
</comment>
<dbReference type="GO" id="GO:0015267">
    <property type="term" value="F:channel activity"/>
    <property type="evidence" value="ECO:0007669"/>
    <property type="project" value="InterPro"/>
</dbReference>
<dbReference type="EMBL" id="JALNTZ010000004">
    <property type="protein sequence ID" value="KAJ3654679.1"/>
    <property type="molecule type" value="Genomic_DNA"/>
</dbReference>
<feature type="transmembrane region" description="Helical" evidence="10">
    <location>
        <begin position="80"/>
        <end position="99"/>
    </location>
</feature>
<evidence type="ECO:0000256" key="5">
    <source>
        <dbReference type="ARBA" id="ARBA00022692"/>
    </source>
</evidence>
<dbReference type="InterPro" id="IPR023271">
    <property type="entry name" value="Aquaporin-like"/>
</dbReference>
<evidence type="ECO:0000256" key="6">
    <source>
        <dbReference type="ARBA" id="ARBA00022737"/>
    </source>
</evidence>
<feature type="transmembrane region" description="Helical" evidence="10">
    <location>
        <begin position="111"/>
        <end position="130"/>
    </location>
</feature>
<keyword evidence="5 9" id="KW-0812">Transmembrane</keyword>
<dbReference type="PRINTS" id="PR00783">
    <property type="entry name" value="MINTRINSICP"/>
</dbReference>
<comment type="subunit">
    <text evidence="3">Homotetramer.</text>
</comment>
<evidence type="ECO:0000256" key="10">
    <source>
        <dbReference type="SAM" id="Phobius"/>
    </source>
</evidence>
<comment type="similarity">
    <text evidence="2 9">Belongs to the MIP/aquaporin (TC 1.A.8) family.</text>
</comment>
<dbReference type="Gene3D" id="1.20.1080.10">
    <property type="entry name" value="Glycerol uptake facilitator protein"/>
    <property type="match status" value="1"/>
</dbReference>
<evidence type="ECO:0000313" key="12">
    <source>
        <dbReference type="Proteomes" id="UP001168821"/>
    </source>
</evidence>
<dbReference type="Pfam" id="PF00230">
    <property type="entry name" value="MIP"/>
    <property type="match status" value="1"/>
</dbReference>
<evidence type="ECO:0000256" key="1">
    <source>
        <dbReference type="ARBA" id="ARBA00004141"/>
    </source>
</evidence>
<protein>
    <submittedName>
        <fullName evidence="11">Uncharacterized protein</fullName>
    </submittedName>
</protein>
<keyword evidence="7 10" id="KW-1133">Transmembrane helix</keyword>
<dbReference type="InterPro" id="IPR000425">
    <property type="entry name" value="MIP"/>
</dbReference>
<keyword evidence="12" id="KW-1185">Reference proteome</keyword>
<comment type="subcellular location">
    <subcellularLocation>
        <location evidence="1">Membrane</location>
        <topology evidence="1">Multi-pass membrane protein</topology>
    </subcellularLocation>
</comment>
<proteinExistence type="inferred from homology"/>
<dbReference type="SUPFAM" id="SSF81338">
    <property type="entry name" value="Aquaporin-like"/>
    <property type="match status" value="1"/>
</dbReference>
<evidence type="ECO:0000256" key="7">
    <source>
        <dbReference type="ARBA" id="ARBA00022989"/>
    </source>
</evidence>
<evidence type="ECO:0000256" key="8">
    <source>
        <dbReference type="ARBA" id="ARBA00023136"/>
    </source>
</evidence>
<dbReference type="Proteomes" id="UP001168821">
    <property type="component" value="Unassembled WGS sequence"/>
</dbReference>
<keyword evidence="4 9" id="KW-0813">Transport</keyword>
<keyword evidence="8 10" id="KW-0472">Membrane</keyword>
<dbReference type="PANTHER" id="PTHR19139">
    <property type="entry name" value="AQUAPORIN TRANSPORTER"/>
    <property type="match status" value="1"/>
</dbReference>
<organism evidence="11 12">
    <name type="scientific">Zophobas morio</name>
    <dbReference type="NCBI Taxonomy" id="2755281"/>
    <lineage>
        <taxon>Eukaryota</taxon>
        <taxon>Metazoa</taxon>
        <taxon>Ecdysozoa</taxon>
        <taxon>Arthropoda</taxon>
        <taxon>Hexapoda</taxon>
        <taxon>Insecta</taxon>
        <taxon>Pterygota</taxon>
        <taxon>Neoptera</taxon>
        <taxon>Endopterygota</taxon>
        <taxon>Coleoptera</taxon>
        <taxon>Polyphaga</taxon>
        <taxon>Cucujiformia</taxon>
        <taxon>Tenebrionidae</taxon>
        <taxon>Zophobas</taxon>
    </lineage>
</organism>
<name>A0AA38IGT0_9CUCU</name>
<evidence type="ECO:0000256" key="9">
    <source>
        <dbReference type="RuleBase" id="RU000477"/>
    </source>
</evidence>
<dbReference type="AlphaFoldDB" id="A0AA38IGT0"/>